<dbReference type="Proteomes" id="UP000192727">
    <property type="component" value="Chromosome"/>
</dbReference>
<keyword evidence="1" id="KW-0547">Nucleotide-binding</keyword>
<dbReference type="SUPFAM" id="SSF52540">
    <property type="entry name" value="P-loop containing nucleoside triphosphate hydrolases"/>
    <property type="match status" value="1"/>
</dbReference>
<dbReference type="Pfam" id="PF00005">
    <property type="entry name" value="ABC_tran"/>
    <property type="match status" value="1"/>
</dbReference>
<dbReference type="PANTHER" id="PTHR43582:SF2">
    <property type="entry name" value="LINEARMYCIN RESISTANCE ATP-BINDING PROTEIN LNRL"/>
    <property type="match status" value="1"/>
</dbReference>
<dbReference type="PANTHER" id="PTHR43582">
    <property type="entry name" value="LINEARMYCIN RESISTANCE ATP-BINDING PROTEIN LNRL"/>
    <property type="match status" value="1"/>
</dbReference>
<dbReference type="SMART" id="SM00382">
    <property type="entry name" value="AAA"/>
    <property type="match status" value="1"/>
</dbReference>
<gene>
    <name evidence="4" type="ORF">B7C51_08210</name>
</gene>
<dbReference type="Gene3D" id="3.40.50.300">
    <property type="entry name" value="P-loop containing nucleotide triphosphate hydrolases"/>
    <property type="match status" value="1"/>
</dbReference>
<name>A0A1V0URS4_9BACL</name>
<proteinExistence type="predicted"/>
<protein>
    <submittedName>
        <fullName evidence="4">ABC transporter ATP-binding protein</fullName>
    </submittedName>
</protein>
<reference evidence="4 5" key="1">
    <citation type="submission" date="2017-03" db="EMBL/GenBank/DDBJ databases">
        <title>Paenibacillus larvae genome sequencing.</title>
        <authorList>
            <person name="Dingman D.W."/>
        </authorList>
    </citation>
    <scope>NUCLEOTIDE SEQUENCE [LARGE SCALE GENOMIC DNA]</scope>
    <source>
        <strain evidence="4 5">SAG 10367</strain>
    </source>
</reference>
<dbReference type="PROSITE" id="PS00211">
    <property type="entry name" value="ABC_TRANSPORTER_1"/>
    <property type="match status" value="1"/>
</dbReference>
<dbReference type="EMBL" id="CP020557">
    <property type="protein sequence ID" value="ARF67817.1"/>
    <property type="molecule type" value="Genomic_DNA"/>
</dbReference>
<accession>A0A1V0URS4</accession>
<feature type="domain" description="ABC transporter" evidence="3">
    <location>
        <begin position="8"/>
        <end position="239"/>
    </location>
</feature>
<dbReference type="InterPro" id="IPR003593">
    <property type="entry name" value="AAA+_ATPase"/>
</dbReference>
<evidence type="ECO:0000256" key="1">
    <source>
        <dbReference type="ARBA" id="ARBA00022741"/>
    </source>
</evidence>
<dbReference type="AlphaFoldDB" id="A0A1V0URS4"/>
<evidence type="ECO:0000256" key="2">
    <source>
        <dbReference type="ARBA" id="ARBA00022840"/>
    </source>
</evidence>
<evidence type="ECO:0000313" key="4">
    <source>
        <dbReference type="EMBL" id="ARF67817.1"/>
    </source>
</evidence>
<keyword evidence="2 4" id="KW-0067">ATP-binding</keyword>
<evidence type="ECO:0000313" key="5">
    <source>
        <dbReference type="Proteomes" id="UP000192727"/>
    </source>
</evidence>
<dbReference type="InterPro" id="IPR017871">
    <property type="entry name" value="ABC_transporter-like_CS"/>
</dbReference>
<sequence length="315" mass="35390">MDGKSPIISIKNMNKSYGDYKVIKDLHLDIYEGEIIGLLGPNGAGKTTLISILSTLLLPDEGEGVICGYNLLKNRHEIKKVVSIVPQDLALYPTLTAYDNLSFYADLYGLKGSRKKSQIIKALQLAQLEDWANKRIDSFSGGMKRRINLVIGLLNEPKVVFLDEPTVGIDPQSRNHIFSCIRHLVDDLGITVIYTTHYMEEAETLCDRVAVYDKGEILDLDTPKNLIKKYGENDVEFVMQDTSLSFIEKVQSIEEVKSFTQMGQKIMIQCADSFTVTQKVMSLAQEEEVQIDSLNVKNSNLEHVFLHLTGKTLRA</sequence>
<dbReference type="InterPro" id="IPR003439">
    <property type="entry name" value="ABC_transporter-like_ATP-bd"/>
</dbReference>
<dbReference type="GO" id="GO:0016887">
    <property type="term" value="F:ATP hydrolysis activity"/>
    <property type="evidence" value="ECO:0007669"/>
    <property type="project" value="InterPro"/>
</dbReference>
<dbReference type="PROSITE" id="PS50893">
    <property type="entry name" value="ABC_TRANSPORTER_2"/>
    <property type="match status" value="1"/>
</dbReference>
<evidence type="ECO:0000259" key="3">
    <source>
        <dbReference type="PROSITE" id="PS50893"/>
    </source>
</evidence>
<dbReference type="GO" id="GO:0005524">
    <property type="term" value="F:ATP binding"/>
    <property type="evidence" value="ECO:0007669"/>
    <property type="project" value="UniProtKB-KW"/>
</dbReference>
<dbReference type="InterPro" id="IPR027417">
    <property type="entry name" value="P-loop_NTPase"/>
</dbReference>
<organism evidence="4 5">
    <name type="scientific">Paenibacillus larvae subsp. pulvifaciens</name>
    <dbReference type="NCBI Taxonomy" id="1477"/>
    <lineage>
        <taxon>Bacteria</taxon>
        <taxon>Bacillati</taxon>
        <taxon>Bacillota</taxon>
        <taxon>Bacilli</taxon>
        <taxon>Bacillales</taxon>
        <taxon>Paenibacillaceae</taxon>
        <taxon>Paenibacillus</taxon>
    </lineage>
</organism>
<dbReference type="RefSeq" id="WP_083039577.1">
    <property type="nucleotide sequence ID" value="NZ_CP020557.1"/>
</dbReference>